<protein>
    <recommendedName>
        <fullName evidence="6">DUF3558 domain-containing protein</fullName>
    </recommendedName>
</protein>
<keyword evidence="1" id="KW-0732">Signal</keyword>
<dbReference type="EMBL" id="LIIN01000036">
    <property type="protein sequence ID" value="KZX21515.1"/>
    <property type="molecule type" value="Genomic_DNA"/>
</dbReference>
<feature type="chain" id="PRO_5041598070" description="DUF3558 domain-containing protein" evidence="1">
    <location>
        <begin position="31"/>
        <end position="184"/>
    </location>
</feature>
<name>A0A166I2C1_9MICO</name>
<reference evidence="2 4" key="1">
    <citation type="submission" date="2015-08" db="EMBL/GenBank/DDBJ databases">
        <title>Draft Genome Sequence of Rathayibacter sp. Strain VKM Ac-2596 Isolated from Leaf Gall Induced by Plant-Parasitic Nematodes.</title>
        <authorList>
            <person name="Vasilenko O.V."/>
            <person name="Starodumova I.P."/>
            <person name="Tarlachkov S.V."/>
            <person name="Dorofeeva L.V."/>
            <person name="Evtushenko L.I."/>
        </authorList>
    </citation>
    <scope>NUCLEOTIDE SEQUENCE [LARGE SCALE GENOMIC DNA]</scope>
    <source>
        <strain evidence="2 4">VKM Ac-2596</strain>
    </source>
</reference>
<evidence type="ECO:0000313" key="4">
    <source>
        <dbReference type="Proteomes" id="UP000076717"/>
    </source>
</evidence>
<evidence type="ECO:0000313" key="3">
    <source>
        <dbReference type="EMBL" id="QHC55682.1"/>
    </source>
</evidence>
<dbReference type="EMBL" id="CP047186">
    <property type="protein sequence ID" value="QHC55682.1"/>
    <property type="molecule type" value="Genomic_DNA"/>
</dbReference>
<evidence type="ECO:0000256" key="1">
    <source>
        <dbReference type="SAM" id="SignalP"/>
    </source>
</evidence>
<accession>A0A166I2C1</accession>
<dbReference type="KEGG" id="rte:GSU10_08590"/>
<gene>
    <name evidence="2" type="ORF">ACH61_01366</name>
    <name evidence="3" type="ORF">GSU10_08590</name>
</gene>
<reference evidence="3" key="3">
    <citation type="submission" date="2019-12" db="EMBL/GenBank/DDBJ databases">
        <title>Complete and Draft Genome Sequences of New Strains and Members of Some Known Species of the Genus Rathayibacter isolated from Plants.</title>
        <authorList>
            <person name="Tarlachkov S.V."/>
            <person name="Starodumova I.P."/>
            <person name="Dorofeeva L.V."/>
            <person name="Prisyazhnaya N.V."/>
            <person name="Leyn S.A."/>
            <person name="Zlamal J.E."/>
            <person name="Elane M.L."/>
            <person name="Osterman A.L."/>
            <person name="Nadler S.A."/>
            <person name="Subbotin S.A."/>
            <person name="Evtushenko L.I."/>
        </authorList>
    </citation>
    <scope>NUCLEOTIDE SEQUENCE</scope>
    <source>
        <strain evidence="3">VKM Ac-2761</strain>
    </source>
</reference>
<proteinExistence type="predicted"/>
<dbReference type="Proteomes" id="UP000076717">
    <property type="component" value="Unassembled WGS sequence"/>
</dbReference>
<dbReference type="RefSeq" id="WP_068210000.1">
    <property type="nucleotide sequence ID" value="NZ_CP047186.1"/>
</dbReference>
<dbReference type="OrthoDB" id="5144412at2"/>
<feature type="signal peptide" evidence="1">
    <location>
        <begin position="1"/>
        <end position="30"/>
    </location>
</feature>
<sequence>MVISQFTAARVIAAAAVLIGALAAAPASNADPVHTDPLTASQLDPVTIGLCNGGLGDVSVQSWDVSAGHIDMFCGDKDDDDFWVSGYNHIRDRHQADWQALVDSVGGGGNWDDLMMFMTDRSITADDPESEGDDKLCYSTSVELHRSDGTLAGVYNPTIIVSANNHKVITSYPTTVPDCAGFND</sequence>
<dbReference type="AlphaFoldDB" id="A0A166I2C1"/>
<keyword evidence="4" id="KW-1185">Reference proteome</keyword>
<reference evidence="5" key="2">
    <citation type="submission" date="2019-12" db="EMBL/GenBank/DDBJ databases">
        <title>Complete and draft genome sequences of new strains and members of some known species of the genus Rathayibacter isolated from plants.</title>
        <authorList>
            <person name="Tarlachkov S.V."/>
            <person name="Starodumova I.P."/>
            <person name="Dorofeeva L.V."/>
            <person name="Prisyazhnaya N.V."/>
            <person name="Leyn S."/>
            <person name="Zlamal J."/>
            <person name="Elan M."/>
            <person name="Osterman A.L."/>
            <person name="Nadler S."/>
            <person name="Subbotin S.A."/>
            <person name="Evtushenko L.I."/>
        </authorList>
    </citation>
    <scope>NUCLEOTIDE SEQUENCE [LARGE SCALE GENOMIC DNA]</scope>
    <source>
        <strain evidence="5">VKM Ac-2761</strain>
    </source>
</reference>
<organism evidence="2 4">
    <name type="scientific">Rathayibacter tanaceti</name>
    <dbReference type="NCBI Taxonomy" id="1671680"/>
    <lineage>
        <taxon>Bacteria</taxon>
        <taxon>Bacillati</taxon>
        <taxon>Actinomycetota</taxon>
        <taxon>Actinomycetes</taxon>
        <taxon>Micrococcales</taxon>
        <taxon>Microbacteriaceae</taxon>
        <taxon>Rathayibacter</taxon>
    </lineage>
</organism>
<dbReference type="Proteomes" id="UP000465031">
    <property type="component" value="Chromosome"/>
</dbReference>
<evidence type="ECO:0000313" key="2">
    <source>
        <dbReference type="EMBL" id="KZX21515.1"/>
    </source>
</evidence>
<evidence type="ECO:0008006" key="6">
    <source>
        <dbReference type="Google" id="ProtNLM"/>
    </source>
</evidence>
<evidence type="ECO:0000313" key="5">
    <source>
        <dbReference type="Proteomes" id="UP000465031"/>
    </source>
</evidence>